<dbReference type="EMBL" id="LFZX01000010">
    <property type="protein sequence ID" value="KNC68783.1"/>
    <property type="molecule type" value="Genomic_DNA"/>
</dbReference>
<dbReference type="PANTHER" id="PTHR37299">
    <property type="entry name" value="TRANSCRIPTIONAL REGULATOR-RELATED"/>
    <property type="match status" value="1"/>
</dbReference>
<evidence type="ECO:0000313" key="6">
    <source>
        <dbReference type="Proteomes" id="UP000036850"/>
    </source>
</evidence>
<dbReference type="GO" id="GO:0000156">
    <property type="term" value="F:phosphorelay response regulator activity"/>
    <property type="evidence" value="ECO:0007669"/>
    <property type="project" value="InterPro"/>
</dbReference>
<feature type="signal peptide" evidence="3">
    <location>
        <begin position="1"/>
        <end position="26"/>
    </location>
</feature>
<name>A0A0L0EY93_9GAMM</name>
<dbReference type="Proteomes" id="UP000036850">
    <property type="component" value="Unassembled WGS sequence"/>
</dbReference>
<dbReference type="Gene3D" id="2.40.50.1020">
    <property type="entry name" value="LytTr DNA-binding domain"/>
    <property type="match status" value="1"/>
</dbReference>
<dbReference type="InterPro" id="IPR046947">
    <property type="entry name" value="LytR-like"/>
</dbReference>
<evidence type="ECO:0000259" key="4">
    <source>
        <dbReference type="PROSITE" id="PS50930"/>
    </source>
</evidence>
<dbReference type="PATRIC" id="fig|43658.6.peg.880"/>
<comment type="caution">
    <text evidence="5">The sequence shown here is derived from an EMBL/GenBank/DDBJ whole genome shotgun (WGS) entry which is preliminary data.</text>
</comment>
<proteinExistence type="predicted"/>
<dbReference type="PANTHER" id="PTHR37299:SF1">
    <property type="entry name" value="STAGE 0 SPORULATION PROTEIN A HOMOLOG"/>
    <property type="match status" value="1"/>
</dbReference>
<evidence type="ECO:0000256" key="2">
    <source>
        <dbReference type="SAM" id="Phobius"/>
    </source>
</evidence>
<sequence>MQYCGYQHLRVVFCTLLLLVSANSLALDWAHINYQQIRVCPGGDVIPNFEDDACTTQSFFSADPQGRAIWIEASLHLSERWQEGAEPLAFYLFAKASSKVYLNGRLLGTNGRVSLDGEHELAGRMDTRFYVPPGLTKAGENRVVIQLSSYQSILRLSSPLHLAALGKYQNSTDYFGIEPYMQLSVLCILFLGGLYLLILRLSPLRAKIPSGLIWLIGIAVVQLAVEQLRGWYSYLYPLHDVRLVLILVCAMTFGFGLLVYLLRLCQFDTKVKLSVLAPVIGLTSTLVFFSPGFDLKTTLAVTIPALAGVGVTCWYYYRHQSSKALLFAVTLCVFVVAAMLSLQSFHSLLFYVMVTLLLGVLLGMHIRQLGELQIQTMADQQAIAKLQVKLAQLNKTGTQQYLTLTFGSATERIDVGQVLWCRAAGDYVELHLDGGGERLYSGSLKSLIDKLPGTFMQVHRSYLVDLDKVRRIALNKDKAESGYAFLYLSDGNRVPVSRRLLGQVRGAIE</sequence>
<evidence type="ECO:0000256" key="3">
    <source>
        <dbReference type="SAM" id="SignalP"/>
    </source>
</evidence>
<dbReference type="InterPro" id="IPR007492">
    <property type="entry name" value="LytTR_DNA-bd_dom"/>
</dbReference>
<dbReference type="Pfam" id="PF04397">
    <property type="entry name" value="LytTR"/>
    <property type="match status" value="1"/>
</dbReference>
<dbReference type="SMART" id="SM00850">
    <property type="entry name" value="LytTR"/>
    <property type="match status" value="1"/>
</dbReference>
<feature type="domain" description="HTH LytTR-type" evidence="4">
    <location>
        <begin position="402"/>
        <end position="509"/>
    </location>
</feature>
<feature type="transmembrane region" description="Helical" evidence="2">
    <location>
        <begin position="299"/>
        <end position="317"/>
    </location>
</feature>
<dbReference type="PROSITE" id="PS50930">
    <property type="entry name" value="HTH_LYTTR"/>
    <property type="match status" value="1"/>
</dbReference>
<feature type="transmembrane region" description="Helical" evidence="2">
    <location>
        <begin position="348"/>
        <end position="366"/>
    </location>
</feature>
<feature type="transmembrane region" description="Helical" evidence="2">
    <location>
        <begin position="180"/>
        <end position="199"/>
    </location>
</feature>
<keyword evidence="2" id="KW-1133">Transmembrane helix</keyword>
<dbReference type="AlphaFoldDB" id="A0A0L0EY93"/>
<protein>
    <recommendedName>
        <fullName evidence="4">HTH LytTR-type domain-containing protein</fullName>
    </recommendedName>
</protein>
<evidence type="ECO:0000256" key="1">
    <source>
        <dbReference type="ARBA" id="ARBA00023012"/>
    </source>
</evidence>
<feature type="chain" id="PRO_5005538279" description="HTH LytTR-type domain-containing protein" evidence="3">
    <location>
        <begin position="27"/>
        <end position="509"/>
    </location>
</feature>
<keyword evidence="2" id="KW-0812">Transmembrane</keyword>
<organism evidence="5 6">
    <name type="scientific">Pseudoalteromonas rubra</name>
    <dbReference type="NCBI Taxonomy" id="43658"/>
    <lineage>
        <taxon>Bacteria</taxon>
        <taxon>Pseudomonadati</taxon>
        <taxon>Pseudomonadota</taxon>
        <taxon>Gammaproteobacteria</taxon>
        <taxon>Alteromonadales</taxon>
        <taxon>Pseudoalteromonadaceae</taxon>
        <taxon>Pseudoalteromonas</taxon>
    </lineage>
</organism>
<keyword evidence="2" id="KW-0472">Membrane</keyword>
<feature type="transmembrane region" description="Helical" evidence="2">
    <location>
        <begin position="273"/>
        <end position="293"/>
    </location>
</feature>
<reference evidence="6" key="1">
    <citation type="submission" date="2015-07" db="EMBL/GenBank/DDBJ databases">
        <title>Draft genome sequence of a Pseudoalteromonas rubra strain, OCN096, isolated from Kaneohe Bay, Oahu, Hawaii.</title>
        <authorList>
            <person name="Beurmann S."/>
            <person name="Ushijima B."/>
            <person name="Belcaid M."/>
            <person name="Callahan S.M."/>
            <person name="Aeby G.S."/>
        </authorList>
    </citation>
    <scope>NUCLEOTIDE SEQUENCE [LARGE SCALE GENOMIC DNA]</scope>
    <source>
        <strain evidence="6">OCN096</strain>
    </source>
</reference>
<feature type="transmembrane region" description="Helical" evidence="2">
    <location>
        <begin position="324"/>
        <end position="342"/>
    </location>
</feature>
<dbReference type="GO" id="GO:0003677">
    <property type="term" value="F:DNA binding"/>
    <property type="evidence" value="ECO:0007669"/>
    <property type="project" value="InterPro"/>
</dbReference>
<feature type="transmembrane region" description="Helical" evidence="2">
    <location>
        <begin position="241"/>
        <end position="261"/>
    </location>
</feature>
<gene>
    <name evidence="5" type="ORF">AC626_02585</name>
</gene>
<evidence type="ECO:0000313" key="5">
    <source>
        <dbReference type="EMBL" id="KNC68783.1"/>
    </source>
</evidence>
<dbReference type="OrthoDB" id="9781059at2"/>
<feature type="transmembrane region" description="Helical" evidence="2">
    <location>
        <begin position="211"/>
        <end position="229"/>
    </location>
</feature>
<accession>A0A0L0EY93</accession>
<keyword evidence="3" id="KW-0732">Signal</keyword>
<keyword evidence="1" id="KW-0902">Two-component regulatory system</keyword>